<keyword evidence="4 9" id="KW-0812">Transmembrane</keyword>
<dbReference type="Pfam" id="PF13813">
    <property type="entry name" value="MBOAT_2"/>
    <property type="match status" value="2"/>
</dbReference>
<feature type="transmembrane region" description="Helical" evidence="9">
    <location>
        <begin position="291"/>
        <end position="312"/>
    </location>
</feature>
<evidence type="ECO:0000256" key="3">
    <source>
        <dbReference type="ARBA" id="ARBA00022679"/>
    </source>
</evidence>
<evidence type="ECO:0000256" key="5">
    <source>
        <dbReference type="ARBA" id="ARBA00022989"/>
    </source>
</evidence>
<keyword evidence="3" id="KW-0808">Transferase</keyword>
<evidence type="ECO:0000313" key="11">
    <source>
        <dbReference type="EMBL" id="KAH0896686.1"/>
    </source>
</evidence>
<feature type="transmembrane region" description="Helical" evidence="9">
    <location>
        <begin position="427"/>
        <end position="447"/>
    </location>
</feature>
<gene>
    <name evidence="11" type="ORF">HID58_046254</name>
</gene>
<feature type="transmembrane region" description="Helical" evidence="9">
    <location>
        <begin position="139"/>
        <end position="155"/>
    </location>
</feature>
<feature type="transmembrane region" description="Helical" evidence="9">
    <location>
        <begin position="453"/>
        <end position="474"/>
    </location>
</feature>
<feature type="transmembrane region" description="Helical" evidence="9">
    <location>
        <begin position="183"/>
        <end position="202"/>
    </location>
</feature>
<dbReference type="Proteomes" id="UP000824890">
    <property type="component" value="Unassembled WGS sequence"/>
</dbReference>
<dbReference type="InterPro" id="IPR032805">
    <property type="entry name" value="Wax_synthase_dom"/>
</dbReference>
<keyword evidence="6" id="KW-0443">Lipid metabolism</keyword>
<comment type="subcellular location">
    <subcellularLocation>
        <location evidence="1">Membrane</location>
        <topology evidence="1">Multi-pass membrane protein</topology>
    </subcellularLocation>
</comment>
<evidence type="ECO:0000256" key="8">
    <source>
        <dbReference type="ARBA" id="ARBA00023315"/>
    </source>
</evidence>
<evidence type="ECO:0000256" key="1">
    <source>
        <dbReference type="ARBA" id="ARBA00004141"/>
    </source>
</evidence>
<feature type="transmembrane region" description="Helical" evidence="9">
    <location>
        <begin position="713"/>
        <end position="732"/>
    </location>
</feature>
<feature type="transmembrane region" description="Helical" evidence="9">
    <location>
        <begin position="32"/>
        <end position="50"/>
    </location>
</feature>
<keyword evidence="5 9" id="KW-1133">Transmembrane helix</keyword>
<evidence type="ECO:0000256" key="9">
    <source>
        <dbReference type="SAM" id="Phobius"/>
    </source>
</evidence>
<proteinExistence type="inferred from homology"/>
<accession>A0ABQ8AVX5</accession>
<evidence type="ECO:0000256" key="4">
    <source>
        <dbReference type="ARBA" id="ARBA00022692"/>
    </source>
</evidence>
<evidence type="ECO:0000256" key="7">
    <source>
        <dbReference type="ARBA" id="ARBA00023136"/>
    </source>
</evidence>
<keyword evidence="8" id="KW-0012">Acyltransferase</keyword>
<dbReference type="PANTHER" id="PTHR31595:SF47">
    <property type="entry name" value="WAX SYNTHASE DOMAIN-CONTAINING PROTEIN"/>
    <property type="match status" value="1"/>
</dbReference>
<comment type="caution">
    <text evidence="11">The sequence shown here is derived from an EMBL/GenBank/DDBJ whole genome shotgun (WGS) entry which is preliminary data.</text>
</comment>
<feature type="transmembrane region" description="Helical" evidence="9">
    <location>
        <begin position="214"/>
        <end position="235"/>
    </location>
</feature>
<keyword evidence="7 9" id="KW-0472">Membrane</keyword>
<organism evidence="11 12">
    <name type="scientific">Brassica napus</name>
    <name type="common">Rape</name>
    <dbReference type="NCBI Taxonomy" id="3708"/>
    <lineage>
        <taxon>Eukaryota</taxon>
        <taxon>Viridiplantae</taxon>
        <taxon>Streptophyta</taxon>
        <taxon>Embryophyta</taxon>
        <taxon>Tracheophyta</taxon>
        <taxon>Spermatophyta</taxon>
        <taxon>Magnoliopsida</taxon>
        <taxon>eudicotyledons</taxon>
        <taxon>Gunneridae</taxon>
        <taxon>Pentapetalae</taxon>
        <taxon>rosids</taxon>
        <taxon>malvids</taxon>
        <taxon>Brassicales</taxon>
        <taxon>Brassicaceae</taxon>
        <taxon>Brassiceae</taxon>
        <taxon>Brassica</taxon>
    </lineage>
</organism>
<comment type="similarity">
    <text evidence="2">Belongs to the wax synthase family.</text>
</comment>
<feature type="transmembrane region" description="Helical" evidence="9">
    <location>
        <begin position="675"/>
        <end position="693"/>
    </location>
</feature>
<feature type="transmembrane region" description="Helical" evidence="9">
    <location>
        <begin position="56"/>
        <end position="76"/>
    </location>
</feature>
<keyword evidence="12" id="KW-1185">Reference proteome</keyword>
<feature type="transmembrane region" description="Helical" evidence="9">
    <location>
        <begin position="645"/>
        <end position="669"/>
    </location>
</feature>
<feature type="transmembrane region" description="Helical" evidence="9">
    <location>
        <begin position="6"/>
        <end position="25"/>
    </location>
</feature>
<reference evidence="11 12" key="1">
    <citation type="submission" date="2021-05" db="EMBL/GenBank/DDBJ databases">
        <title>Genome Assembly of Synthetic Allotetraploid Brassica napus Reveals Homoeologous Exchanges between Subgenomes.</title>
        <authorList>
            <person name="Davis J.T."/>
        </authorList>
    </citation>
    <scope>NUCLEOTIDE SEQUENCE [LARGE SCALE GENOMIC DNA]</scope>
    <source>
        <strain evidence="12">cv. Da-Ae</strain>
        <tissue evidence="11">Seedling</tissue>
    </source>
</reference>
<evidence type="ECO:0000259" key="10">
    <source>
        <dbReference type="Pfam" id="PF13813"/>
    </source>
</evidence>
<sequence>MEGETISLVIVCISAIISTSYCYYITSRIKAGVFRLLFVLPVCALFHAFPLFFSTLHISCCVSIFLAWLASFKLILFSFDRGPLFPLPSNIFRFICFTCLPIKAQQNPKPKNQIPKWVFPIKVAIFGVVLHRGRMSPDWARFLAVMATFIVSGVGHERKLSVNGVCHWSKNNETMTEITQGETISLVIVCVSAIVSTSYCYYISTRIKAGVFRLISVLPLEIVLMLVKLLVFIILGCDLEPQFNEPYLATSLQDFWGRRWNLMVTQLLKPAIYIPVWRLCNGRMSSDHARFLAVMATFIFSGVAHEVFFFTLTFEMPTGEVACFFVLHGVCTAAEIAAKRTEFVRRWRVSPTVSRLFTVGFVVMTSGWLLFPTAARSNMLDRAANEALLSIDFFKRTFDEWLVVFPSSYKKWHVQLDSLTNPCRSLILSRTIFLLLVISVSYCYYISSRIKAGVLRLISVVPVCAFFQVLPLFFTSLHLSSCLAVFLSCLASAKLVLFSFDKGSLFPLPSNIFRFSCFTCLPIKAQQNPNPKNQIPKWLFPIKVAIFAVVLHMYDYKQYMSPVVLLVLYTLHVYLELDIALMLVKLLVLITLGCDLEPQADEPYLATSLQDFWGRRWNLMVPAILRPAIYIPVRQFCRGLMSSDWATFLAVLATFVASGVAHEVFFFALTFEIPTGEVACFFVLHGVCTTVEVAMKRTEFVRRWRVSPTVSRLLTVGFVVVTSGWLLFPTLARSDMLEKLANEALLSIDFVKRTFYSFWW</sequence>
<dbReference type="PANTHER" id="PTHR31595">
    <property type="entry name" value="LONG-CHAIN-ALCOHOL O-FATTY-ACYLTRANSFERASE 3-RELATED"/>
    <property type="match status" value="1"/>
</dbReference>
<dbReference type="EMBL" id="JAGKQM010000012">
    <property type="protein sequence ID" value="KAH0896686.1"/>
    <property type="molecule type" value="Genomic_DNA"/>
</dbReference>
<evidence type="ECO:0000256" key="2">
    <source>
        <dbReference type="ARBA" id="ARBA00007282"/>
    </source>
</evidence>
<evidence type="ECO:0000256" key="6">
    <source>
        <dbReference type="ARBA" id="ARBA00023098"/>
    </source>
</evidence>
<feature type="transmembrane region" description="Helical" evidence="9">
    <location>
        <begin position="566"/>
        <end position="592"/>
    </location>
</feature>
<dbReference type="InterPro" id="IPR044851">
    <property type="entry name" value="Wax_synthase"/>
</dbReference>
<protein>
    <recommendedName>
        <fullName evidence="10">Wax synthase domain-containing protein</fullName>
    </recommendedName>
</protein>
<feature type="domain" description="Wax synthase" evidence="10">
    <location>
        <begin position="240"/>
        <end position="326"/>
    </location>
</feature>
<name>A0ABQ8AVX5_BRANA</name>
<feature type="transmembrane region" description="Helical" evidence="9">
    <location>
        <begin position="353"/>
        <end position="371"/>
    </location>
</feature>
<evidence type="ECO:0000313" key="12">
    <source>
        <dbReference type="Proteomes" id="UP000824890"/>
    </source>
</evidence>
<feature type="domain" description="Wax synthase" evidence="10">
    <location>
        <begin position="597"/>
        <end position="683"/>
    </location>
</feature>